<keyword evidence="3" id="KW-1185">Reference proteome</keyword>
<protein>
    <submittedName>
        <fullName evidence="2">Uncharacterized protein</fullName>
    </submittedName>
</protein>
<dbReference type="RefSeq" id="WP_147141456.1">
    <property type="nucleotide sequence ID" value="NZ_AP019563.1"/>
</dbReference>
<name>A0A510G6A5_9RICK</name>
<feature type="coiled-coil region" evidence="1">
    <location>
        <begin position="166"/>
        <end position="202"/>
    </location>
</feature>
<evidence type="ECO:0000313" key="3">
    <source>
        <dbReference type="Proteomes" id="UP000321183"/>
    </source>
</evidence>
<dbReference type="EMBL" id="AP019563">
    <property type="protein sequence ID" value="BBJ31058.1"/>
    <property type="molecule type" value="Genomic_DNA"/>
</dbReference>
<keyword evidence="1" id="KW-0175">Coiled coil</keyword>
<dbReference type="Proteomes" id="UP000321183">
    <property type="component" value="Chromosome"/>
</dbReference>
<evidence type="ECO:0000313" key="2">
    <source>
        <dbReference type="EMBL" id="BBJ31058.1"/>
    </source>
</evidence>
<organism evidence="2 3">
    <name type="scientific">Rickettsia asiatica</name>
    <dbReference type="NCBI Taxonomy" id="238800"/>
    <lineage>
        <taxon>Bacteria</taxon>
        <taxon>Pseudomonadati</taxon>
        <taxon>Pseudomonadota</taxon>
        <taxon>Alphaproteobacteria</taxon>
        <taxon>Rickettsiales</taxon>
        <taxon>Rickettsiaceae</taxon>
        <taxon>Rickettsieae</taxon>
        <taxon>Rickettsia</taxon>
        <taxon>spotted fever group</taxon>
    </lineage>
</organism>
<accession>A0A510G6A5</accession>
<dbReference type="AlphaFoldDB" id="A0A510G6A5"/>
<gene>
    <name evidence="2" type="ORF">RAS_01670</name>
</gene>
<sequence length="240" mass="27870">MYSAISEYSSKYALDNTDKNKIANAVYEEHCNLKAWAQKSYEQVATSYKVYADYQRRLEQTRLVDIEREAERKTLISHTEQIKHEILTSKTVSEVFVALEKDQQFFVALNGNIKYTTFNYKFEKLSQQALEYKAQELLPKLKEVAAAVEHNYVFSTQDILAQLKDSKNLEDTYKHFDSNLERHQLENQHQVIQQDKANAKTADEVLTAISREHEFFKSLDGKLKYAEKYDSSVLSAISNA</sequence>
<evidence type="ECO:0000256" key="1">
    <source>
        <dbReference type="SAM" id="Coils"/>
    </source>
</evidence>
<reference evidence="2 3" key="1">
    <citation type="submission" date="2019-04" db="EMBL/GenBank/DDBJ databases">
        <title>Draft genome sequence of Rickettsia asiatica Maytaro1284.</title>
        <authorList>
            <person name="Thu M."/>
            <person name="Qiu Y."/>
            <person name="Nakao R."/>
        </authorList>
    </citation>
    <scope>NUCLEOTIDE SEQUENCE [LARGE SCALE GENOMIC DNA]</scope>
    <source>
        <strain evidence="2 3">Maytaro1284</strain>
    </source>
</reference>
<dbReference type="KEGG" id="ras:RAS_01670"/>
<proteinExistence type="predicted"/>